<proteinExistence type="predicted"/>
<keyword evidence="4" id="KW-1185">Reference proteome</keyword>
<keyword evidence="1" id="KW-0479">Metal-binding</keyword>
<reference evidence="4" key="1">
    <citation type="journal article" date="2021" name="Nat. Commun.">
        <title>Genomic analyses provide insights into spinach domestication and the genetic basis of agronomic traits.</title>
        <authorList>
            <person name="Cai X."/>
            <person name="Sun X."/>
            <person name="Xu C."/>
            <person name="Sun H."/>
            <person name="Wang X."/>
            <person name="Ge C."/>
            <person name="Zhang Z."/>
            <person name="Wang Q."/>
            <person name="Fei Z."/>
            <person name="Jiao C."/>
            <person name="Wang Q."/>
        </authorList>
    </citation>
    <scope>NUCLEOTIDE SEQUENCE [LARGE SCALE GENOMIC DNA]</scope>
    <source>
        <strain evidence="4">cv. Varoflay</strain>
    </source>
</reference>
<protein>
    <recommendedName>
        <fullName evidence="3">RING-type domain-containing protein</fullName>
    </recommendedName>
</protein>
<dbReference type="AlphaFoldDB" id="A0A9R0K2A2"/>
<dbReference type="Gene3D" id="3.30.40.10">
    <property type="entry name" value="Zinc/RING finger domain, C3HC4 (zinc finger)"/>
    <property type="match status" value="1"/>
</dbReference>
<dbReference type="InterPro" id="IPR013083">
    <property type="entry name" value="Znf_RING/FYVE/PHD"/>
</dbReference>
<dbReference type="KEGG" id="soe:110794484"/>
<accession>A0A9R0K2A2</accession>
<gene>
    <name evidence="5" type="primary">LOC110794484</name>
</gene>
<keyword evidence="1" id="KW-0863">Zinc-finger</keyword>
<evidence type="ECO:0000256" key="1">
    <source>
        <dbReference type="PROSITE-ProRule" id="PRU00175"/>
    </source>
</evidence>
<dbReference type="GO" id="GO:0016567">
    <property type="term" value="P:protein ubiquitination"/>
    <property type="evidence" value="ECO:0000318"/>
    <property type="project" value="GO_Central"/>
</dbReference>
<sequence length="362" mass="39068">MVSDSIINASIPNVSKDFGKKKRANRSAKLKQCKLDARREQWLSQVKNKNCKEEMNVPVVVSSGGGGGGQFNGPVIETRKKVAKCCNDLKVQSPRVEEINHHDSDSESSPSNSPTSSISRENDSGTTYTGSSSSSTSSFSSRGGCFSGSISEEEDGNGDEDEDDGCLDDWEAAADALVGAPDANQGHYQNANLFPERETTVGLSSGAQHPSCENVDAQVEILKSDRVGILGRGSENGRAWRPDDAFRPQSLPNLEKQRSFPSGAERLQGFTNPWGRNTTPRVPTSCPICCEDLDLTDSSFLPCPCGFHLCLFCHKRILEADARCPGCRKEYASEPLEKEASVSGGSLTIRLARSCSMSCSRV</sequence>
<dbReference type="GO" id="GO:0004842">
    <property type="term" value="F:ubiquitin-protein transferase activity"/>
    <property type="evidence" value="ECO:0000318"/>
    <property type="project" value="GO_Central"/>
</dbReference>
<dbReference type="GeneID" id="110794484"/>
<dbReference type="CDD" id="cd16618">
    <property type="entry name" value="mRING-HC-C4C4_CNOT4"/>
    <property type="match status" value="1"/>
</dbReference>
<dbReference type="Pfam" id="PF14570">
    <property type="entry name" value="zf-RING_4"/>
    <property type="match status" value="1"/>
</dbReference>
<dbReference type="Proteomes" id="UP000813463">
    <property type="component" value="Chromosome 5"/>
</dbReference>
<keyword evidence="1" id="KW-0862">Zinc</keyword>
<dbReference type="GO" id="GO:0030014">
    <property type="term" value="C:CCR4-NOT complex"/>
    <property type="evidence" value="ECO:0000318"/>
    <property type="project" value="GO_Central"/>
</dbReference>
<dbReference type="PANTHER" id="PTHR12603:SF0">
    <property type="entry name" value="CCR4-NOT TRANSCRIPTION COMPLEX SUBUNIT 4"/>
    <property type="match status" value="1"/>
</dbReference>
<dbReference type="InterPro" id="IPR039515">
    <property type="entry name" value="NOT4_mRING-HC-C4C4"/>
</dbReference>
<feature type="region of interest" description="Disordered" evidence="2">
    <location>
        <begin position="94"/>
        <end position="166"/>
    </location>
</feature>
<dbReference type="SUPFAM" id="SSF57850">
    <property type="entry name" value="RING/U-box"/>
    <property type="match status" value="1"/>
</dbReference>
<dbReference type="PANTHER" id="PTHR12603">
    <property type="entry name" value="CCR4-NOT TRANSCRIPTION COMPLEX RELATED"/>
    <property type="match status" value="1"/>
</dbReference>
<feature type="compositionally biased region" description="Acidic residues" evidence="2">
    <location>
        <begin position="151"/>
        <end position="166"/>
    </location>
</feature>
<dbReference type="RefSeq" id="XP_021855158.2">
    <property type="nucleotide sequence ID" value="XM_021999466.2"/>
</dbReference>
<feature type="compositionally biased region" description="Low complexity" evidence="2">
    <location>
        <begin position="107"/>
        <end position="150"/>
    </location>
</feature>
<organism evidence="4 5">
    <name type="scientific">Spinacia oleracea</name>
    <name type="common">Spinach</name>
    <dbReference type="NCBI Taxonomy" id="3562"/>
    <lineage>
        <taxon>Eukaryota</taxon>
        <taxon>Viridiplantae</taxon>
        <taxon>Streptophyta</taxon>
        <taxon>Embryophyta</taxon>
        <taxon>Tracheophyta</taxon>
        <taxon>Spermatophyta</taxon>
        <taxon>Magnoliopsida</taxon>
        <taxon>eudicotyledons</taxon>
        <taxon>Gunneridae</taxon>
        <taxon>Pentapetalae</taxon>
        <taxon>Caryophyllales</taxon>
        <taxon>Chenopodiaceae</taxon>
        <taxon>Chenopodioideae</taxon>
        <taxon>Anserineae</taxon>
        <taxon>Spinacia</taxon>
    </lineage>
</organism>
<evidence type="ECO:0000313" key="5">
    <source>
        <dbReference type="RefSeq" id="XP_021855158.2"/>
    </source>
</evidence>
<dbReference type="PROSITE" id="PS50089">
    <property type="entry name" value="ZF_RING_2"/>
    <property type="match status" value="1"/>
</dbReference>
<dbReference type="GO" id="GO:0008270">
    <property type="term" value="F:zinc ion binding"/>
    <property type="evidence" value="ECO:0007669"/>
    <property type="project" value="UniProtKB-KW"/>
</dbReference>
<evidence type="ECO:0000259" key="3">
    <source>
        <dbReference type="PROSITE" id="PS50089"/>
    </source>
</evidence>
<feature type="domain" description="RING-type" evidence="3">
    <location>
        <begin position="286"/>
        <end position="328"/>
    </location>
</feature>
<feature type="compositionally biased region" description="Basic and acidic residues" evidence="2">
    <location>
        <begin position="95"/>
        <end position="105"/>
    </location>
</feature>
<reference evidence="5" key="2">
    <citation type="submission" date="2025-08" db="UniProtKB">
        <authorList>
            <consortium name="RefSeq"/>
        </authorList>
    </citation>
    <scope>IDENTIFICATION</scope>
    <source>
        <tissue evidence="5">Leaf</tissue>
    </source>
</reference>
<dbReference type="InterPro" id="IPR001841">
    <property type="entry name" value="Znf_RING"/>
</dbReference>
<dbReference type="InterPro" id="IPR039780">
    <property type="entry name" value="Mot2"/>
</dbReference>
<evidence type="ECO:0000256" key="2">
    <source>
        <dbReference type="SAM" id="MobiDB-lite"/>
    </source>
</evidence>
<evidence type="ECO:0000313" key="4">
    <source>
        <dbReference type="Proteomes" id="UP000813463"/>
    </source>
</evidence>
<name>A0A9R0K2A2_SPIOL</name>